<organism evidence="2 3">
    <name type="scientific">Escallonia herrerae</name>
    <dbReference type="NCBI Taxonomy" id="1293975"/>
    <lineage>
        <taxon>Eukaryota</taxon>
        <taxon>Viridiplantae</taxon>
        <taxon>Streptophyta</taxon>
        <taxon>Embryophyta</taxon>
        <taxon>Tracheophyta</taxon>
        <taxon>Spermatophyta</taxon>
        <taxon>Magnoliopsida</taxon>
        <taxon>eudicotyledons</taxon>
        <taxon>Gunneridae</taxon>
        <taxon>Pentapetalae</taxon>
        <taxon>asterids</taxon>
        <taxon>campanulids</taxon>
        <taxon>Escalloniales</taxon>
        <taxon>Escalloniaceae</taxon>
        <taxon>Escallonia</taxon>
    </lineage>
</organism>
<dbReference type="SUPFAM" id="SSF56672">
    <property type="entry name" value="DNA/RNA polymerases"/>
    <property type="match status" value="1"/>
</dbReference>
<dbReference type="CDD" id="cd09272">
    <property type="entry name" value="RNase_HI_RT_Ty1"/>
    <property type="match status" value="1"/>
</dbReference>
<dbReference type="Pfam" id="PF07727">
    <property type="entry name" value="RVT_2"/>
    <property type="match status" value="1"/>
</dbReference>
<evidence type="ECO:0000313" key="3">
    <source>
        <dbReference type="Proteomes" id="UP001188597"/>
    </source>
</evidence>
<sequence length="405" mass="46249">MGALDSLGYGFSAQGGVLKVTKGITVVMKGQKLHNLYRMGGLDYVHSDVWGPSLVSSQGGACYFVSFIDDYSIKLWDPVAKKRIVSCDVVFDKYSRMIRQNAKNPEVVQNCGKTMEVEIDDHRSQEVVQQSMEDPQPEGFIEPGKENYVCKLRKLLYGLKQSPRQWYKLFDSFMVAHGYTRCEYDCCVYLKALVDVSHIFLTLYVDDLLIAEKSKLEIAQLKTLLSAEFEMKDLRAAKKILGMEISRDRQFKKLWITQKKYIQKVLERSVLQSTSALSTTKAEYMAVTEASKEALWLKGLVEELSFKQGGILLHCNSQSAIHLAKNQVYHARTKHIDVRYHRIREWINSGEINLSKIHTQRKRSGHADEAGNNKQVQALLGLDQSLLRLTDHLRAWGWTSLQMSI</sequence>
<gene>
    <name evidence="2" type="ORF">RJ639_008525</name>
</gene>
<dbReference type="PANTHER" id="PTHR11439">
    <property type="entry name" value="GAG-POL-RELATED RETROTRANSPOSON"/>
    <property type="match status" value="1"/>
</dbReference>
<dbReference type="Proteomes" id="UP001188597">
    <property type="component" value="Unassembled WGS sequence"/>
</dbReference>
<feature type="domain" description="Reverse transcriptase Ty1/copia-type" evidence="1">
    <location>
        <begin position="136"/>
        <end position="274"/>
    </location>
</feature>
<dbReference type="EMBL" id="JAVXUP010001372">
    <property type="protein sequence ID" value="KAK3012501.1"/>
    <property type="molecule type" value="Genomic_DNA"/>
</dbReference>
<dbReference type="PANTHER" id="PTHR11439:SF467">
    <property type="entry name" value="INTEGRASE CATALYTIC DOMAIN-CONTAINING PROTEIN"/>
    <property type="match status" value="1"/>
</dbReference>
<accession>A0AA88VNK8</accession>
<dbReference type="AlphaFoldDB" id="A0AA88VNK8"/>
<evidence type="ECO:0000313" key="2">
    <source>
        <dbReference type="EMBL" id="KAK3012501.1"/>
    </source>
</evidence>
<reference evidence="2" key="1">
    <citation type="submission" date="2022-12" db="EMBL/GenBank/DDBJ databases">
        <title>Draft genome assemblies for two species of Escallonia (Escalloniales).</title>
        <authorList>
            <person name="Chanderbali A."/>
            <person name="Dervinis C."/>
            <person name="Anghel I."/>
            <person name="Soltis D."/>
            <person name="Soltis P."/>
            <person name="Zapata F."/>
        </authorList>
    </citation>
    <scope>NUCLEOTIDE SEQUENCE</scope>
    <source>
        <strain evidence="2">UCBG64.0493</strain>
        <tissue evidence="2">Leaf</tissue>
    </source>
</reference>
<dbReference type="InterPro" id="IPR043502">
    <property type="entry name" value="DNA/RNA_pol_sf"/>
</dbReference>
<protein>
    <recommendedName>
        <fullName evidence="1">Reverse transcriptase Ty1/copia-type domain-containing protein</fullName>
    </recommendedName>
</protein>
<proteinExistence type="predicted"/>
<evidence type="ECO:0000259" key="1">
    <source>
        <dbReference type="Pfam" id="PF07727"/>
    </source>
</evidence>
<keyword evidence="3" id="KW-1185">Reference proteome</keyword>
<dbReference type="InterPro" id="IPR013103">
    <property type="entry name" value="RVT_2"/>
</dbReference>
<comment type="caution">
    <text evidence="2">The sequence shown here is derived from an EMBL/GenBank/DDBJ whole genome shotgun (WGS) entry which is preliminary data.</text>
</comment>
<name>A0AA88VNK8_9ASTE</name>